<gene>
    <name evidence="2" type="ORF">UJA718_LOCUS41438</name>
</gene>
<evidence type="ECO:0000313" key="3">
    <source>
        <dbReference type="Proteomes" id="UP000663873"/>
    </source>
</evidence>
<dbReference type="AlphaFoldDB" id="A0A821PKY5"/>
<comment type="caution">
    <text evidence="2">The sequence shown here is derived from an EMBL/GenBank/DDBJ whole genome shotgun (WGS) entry which is preliminary data.</text>
</comment>
<organism evidence="2 3">
    <name type="scientific">Rotaria socialis</name>
    <dbReference type="NCBI Taxonomy" id="392032"/>
    <lineage>
        <taxon>Eukaryota</taxon>
        <taxon>Metazoa</taxon>
        <taxon>Spiralia</taxon>
        <taxon>Gnathifera</taxon>
        <taxon>Rotifera</taxon>
        <taxon>Eurotatoria</taxon>
        <taxon>Bdelloidea</taxon>
        <taxon>Philodinida</taxon>
        <taxon>Philodinidae</taxon>
        <taxon>Rotaria</taxon>
    </lineage>
</organism>
<name>A0A821PKY5_9BILA</name>
<feature type="region of interest" description="Disordered" evidence="1">
    <location>
        <begin position="44"/>
        <end position="73"/>
    </location>
</feature>
<evidence type="ECO:0000313" key="2">
    <source>
        <dbReference type="EMBL" id="CAF4804540.1"/>
    </source>
</evidence>
<evidence type="ECO:0000256" key="1">
    <source>
        <dbReference type="SAM" id="MobiDB-lite"/>
    </source>
</evidence>
<reference evidence="2" key="1">
    <citation type="submission" date="2021-02" db="EMBL/GenBank/DDBJ databases">
        <authorList>
            <person name="Nowell W R."/>
        </authorList>
    </citation>
    <scope>NUCLEOTIDE SEQUENCE</scope>
</reference>
<protein>
    <submittedName>
        <fullName evidence="2">Uncharacterized protein</fullName>
    </submittedName>
</protein>
<keyword evidence="3" id="KW-1185">Reference proteome</keyword>
<feature type="non-terminal residue" evidence="2">
    <location>
        <position position="1"/>
    </location>
</feature>
<accession>A0A821PKY5</accession>
<dbReference type="Proteomes" id="UP000663873">
    <property type="component" value="Unassembled WGS sequence"/>
</dbReference>
<sequence>AVRSGISVFNLNSENNFSETIFRSICKSRKKYFEKKETDQNDAIESNLRKLKPLPSSQDRKRQSNARHNINRKDQIAQRTQLLQLAMDWNCIDVAKELILENSLDNILV</sequence>
<dbReference type="EMBL" id="CAJOBP010049201">
    <property type="protein sequence ID" value="CAF4804540.1"/>
    <property type="molecule type" value="Genomic_DNA"/>
</dbReference>
<proteinExistence type="predicted"/>